<keyword evidence="1 3" id="KW-0853">WD repeat</keyword>
<dbReference type="InterPro" id="IPR001680">
    <property type="entry name" value="WD40_rpt"/>
</dbReference>
<feature type="repeat" description="WD" evidence="3">
    <location>
        <begin position="44"/>
        <end position="75"/>
    </location>
</feature>
<dbReference type="SUPFAM" id="SSF50978">
    <property type="entry name" value="WD40 repeat-like"/>
    <property type="match status" value="1"/>
</dbReference>
<evidence type="ECO:0000313" key="4">
    <source>
        <dbReference type="EMBL" id="KAF9457727.1"/>
    </source>
</evidence>
<dbReference type="PROSITE" id="PS50082">
    <property type="entry name" value="WD_REPEATS_2"/>
    <property type="match status" value="2"/>
</dbReference>
<gene>
    <name evidence="4" type="ORF">BDZ94DRAFT_1175002</name>
</gene>
<dbReference type="PANTHER" id="PTHR22847">
    <property type="entry name" value="WD40 REPEAT PROTEIN"/>
    <property type="match status" value="1"/>
</dbReference>
<dbReference type="PROSITE" id="PS00678">
    <property type="entry name" value="WD_REPEATS_1"/>
    <property type="match status" value="1"/>
</dbReference>
<dbReference type="OrthoDB" id="2615105at2759"/>
<name>A0A9P5XU26_9AGAR</name>
<keyword evidence="5" id="KW-1185">Reference proteome</keyword>
<evidence type="ECO:0000313" key="5">
    <source>
        <dbReference type="Proteomes" id="UP000807353"/>
    </source>
</evidence>
<dbReference type="EMBL" id="MU150360">
    <property type="protein sequence ID" value="KAF9457727.1"/>
    <property type="molecule type" value="Genomic_DNA"/>
</dbReference>
<dbReference type="InterPro" id="IPR015943">
    <property type="entry name" value="WD40/YVTN_repeat-like_dom_sf"/>
</dbReference>
<protein>
    <submittedName>
        <fullName evidence="4">WD40-repeat-containing domain protein</fullName>
    </submittedName>
</protein>
<reference evidence="4" key="1">
    <citation type="submission" date="2020-11" db="EMBL/GenBank/DDBJ databases">
        <authorList>
            <consortium name="DOE Joint Genome Institute"/>
            <person name="Ahrendt S."/>
            <person name="Riley R."/>
            <person name="Andreopoulos W."/>
            <person name="Labutti K."/>
            <person name="Pangilinan J."/>
            <person name="Ruiz-Duenas F.J."/>
            <person name="Barrasa J.M."/>
            <person name="Sanchez-Garcia M."/>
            <person name="Camarero S."/>
            <person name="Miyauchi S."/>
            <person name="Serrano A."/>
            <person name="Linde D."/>
            <person name="Babiker R."/>
            <person name="Drula E."/>
            <person name="Ayuso-Fernandez I."/>
            <person name="Pacheco R."/>
            <person name="Padilla G."/>
            <person name="Ferreira P."/>
            <person name="Barriuso J."/>
            <person name="Kellner H."/>
            <person name="Castanera R."/>
            <person name="Alfaro M."/>
            <person name="Ramirez L."/>
            <person name="Pisabarro A.G."/>
            <person name="Kuo A."/>
            <person name="Tritt A."/>
            <person name="Lipzen A."/>
            <person name="He G."/>
            <person name="Yan M."/>
            <person name="Ng V."/>
            <person name="Cullen D."/>
            <person name="Martin F."/>
            <person name="Rosso M.-N."/>
            <person name="Henrissat B."/>
            <person name="Hibbett D."/>
            <person name="Martinez A.T."/>
            <person name="Grigoriev I.V."/>
        </authorList>
    </citation>
    <scope>NUCLEOTIDE SEQUENCE</scope>
    <source>
        <strain evidence="4">CBS 247.69</strain>
    </source>
</reference>
<dbReference type="InterPro" id="IPR019775">
    <property type="entry name" value="WD40_repeat_CS"/>
</dbReference>
<organism evidence="4 5">
    <name type="scientific">Collybia nuda</name>
    <dbReference type="NCBI Taxonomy" id="64659"/>
    <lineage>
        <taxon>Eukaryota</taxon>
        <taxon>Fungi</taxon>
        <taxon>Dikarya</taxon>
        <taxon>Basidiomycota</taxon>
        <taxon>Agaricomycotina</taxon>
        <taxon>Agaricomycetes</taxon>
        <taxon>Agaricomycetidae</taxon>
        <taxon>Agaricales</taxon>
        <taxon>Tricholomatineae</taxon>
        <taxon>Clitocybaceae</taxon>
        <taxon>Collybia</taxon>
    </lineage>
</organism>
<evidence type="ECO:0000256" key="1">
    <source>
        <dbReference type="ARBA" id="ARBA00022574"/>
    </source>
</evidence>
<dbReference type="Gene3D" id="2.130.10.10">
    <property type="entry name" value="YVTN repeat-like/Quinoprotein amine dehydrogenase"/>
    <property type="match status" value="2"/>
</dbReference>
<dbReference type="Pfam" id="PF00400">
    <property type="entry name" value="WD40"/>
    <property type="match status" value="2"/>
</dbReference>
<dbReference type="Proteomes" id="UP000807353">
    <property type="component" value="Unassembled WGS sequence"/>
</dbReference>
<dbReference type="GO" id="GO:1990234">
    <property type="term" value="C:transferase complex"/>
    <property type="evidence" value="ECO:0007669"/>
    <property type="project" value="UniProtKB-ARBA"/>
</dbReference>
<comment type="caution">
    <text evidence="4">The sequence shown here is derived from an EMBL/GenBank/DDBJ whole genome shotgun (WGS) entry which is preliminary data.</text>
</comment>
<dbReference type="SMART" id="SM00320">
    <property type="entry name" value="WD40"/>
    <property type="match status" value="2"/>
</dbReference>
<accession>A0A9P5XU26</accession>
<dbReference type="PANTHER" id="PTHR22847:SF637">
    <property type="entry name" value="WD REPEAT DOMAIN 5B"/>
    <property type="match status" value="1"/>
</dbReference>
<feature type="repeat" description="WD" evidence="3">
    <location>
        <begin position="127"/>
        <end position="167"/>
    </location>
</feature>
<feature type="non-terminal residue" evidence="4">
    <location>
        <position position="169"/>
    </location>
</feature>
<evidence type="ECO:0000256" key="2">
    <source>
        <dbReference type="ARBA" id="ARBA00022737"/>
    </source>
</evidence>
<dbReference type="AlphaFoldDB" id="A0A9P5XU26"/>
<sequence length="169" mass="18486">MTLPHKPGHLVAPIKRDGSLFAYTDDGKTIQLWDVATCLPVAQLKGHSARVSVVVFSPDKMLIVSGDEQGVIIIWMHIHTFPSRSLLFGGKSPPCFSPSATAIVTSSSDYSLLRWDSGKSQLVGEPWRGHQGPIVSIVFQTDGQVLSLSKDRTICTWDFESGQQKRGPI</sequence>
<dbReference type="PROSITE" id="PS50294">
    <property type="entry name" value="WD_REPEATS_REGION"/>
    <property type="match status" value="1"/>
</dbReference>
<proteinExistence type="predicted"/>
<evidence type="ECO:0000256" key="3">
    <source>
        <dbReference type="PROSITE-ProRule" id="PRU00221"/>
    </source>
</evidence>
<keyword evidence="2" id="KW-0677">Repeat</keyword>
<dbReference type="InterPro" id="IPR036322">
    <property type="entry name" value="WD40_repeat_dom_sf"/>
</dbReference>